<dbReference type="SUPFAM" id="SSF75005">
    <property type="entry name" value="Arabinanase/levansucrase/invertase"/>
    <property type="match status" value="1"/>
</dbReference>
<feature type="chain" id="PRO_5046800013" description="Glycosyl hydrolases family 43" evidence="1">
    <location>
        <begin position="27"/>
        <end position="362"/>
    </location>
</feature>
<dbReference type="EMBL" id="CP082781">
    <property type="protein sequence ID" value="UGS25740.1"/>
    <property type="molecule type" value="Genomic_DNA"/>
</dbReference>
<reference evidence="2 3" key="1">
    <citation type="submission" date="2023-01" db="EMBL/GenBank/DDBJ databases">
        <title>Characterization of estradiol degrading bacteria Microbacterium sp. MZT7 and reveal degrading genes through genome analysis.</title>
        <authorList>
            <person name="Hao P."/>
            <person name="Gao Y."/>
        </authorList>
    </citation>
    <scope>NUCLEOTIDE SEQUENCE [LARGE SCALE GENOMIC DNA]</scope>
    <source>
        <strain evidence="2 3">MZT7</strain>
    </source>
</reference>
<name>A0ABY3RS85_9MICO</name>
<proteinExistence type="predicted"/>
<evidence type="ECO:0000313" key="2">
    <source>
        <dbReference type="EMBL" id="UGS25740.1"/>
    </source>
</evidence>
<organism evidence="2 3">
    <name type="scientific">Microbacterium resistens</name>
    <dbReference type="NCBI Taxonomy" id="156977"/>
    <lineage>
        <taxon>Bacteria</taxon>
        <taxon>Bacillati</taxon>
        <taxon>Actinomycetota</taxon>
        <taxon>Actinomycetes</taxon>
        <taxon>Micrococcales</taxon>
        <taxon>Microbacteriaceae</taxon>
        <taxon>Microbacterium</taxon>
    </lineage>
</organism>
<protein>
    <recommendedName>
        <fullName evidence="4">Glycosyl hydrolases family 43</fullName>
    </recommendedName>
</protein>
<feature type="signal peptide" evidence="1">
    <location>
        <begin position="1"/>
        <end position="26"/>
    </location>
</feature>
<dbReference type="Proteomes" id="UP001199642">
    <property type="component" value="Chromosome"/>
</dbReference>
<evidence type="ECO:0000313" key="3">
    <source>
        <dbReference type="Proteomes" id="UP001199642"/>
    </source>
</evidence>
<keyword evidence="1" id="KW-0732">Signal</keyword>
<gene>
    <name evidence="2" type="ORF">K8F61_13870</name>
</gene>
<evidence type="ECO:0000256" key="1">
    <source>
        <dbReference type="SAM" id="SignalP"/>
    </source>
</evidence>
<evidence type="ECO:0008006" key="4">
    <source>
        <dbReference type="Google" id="ProtNLM"/>
    </source>
</evidence>
<dbReference type="Gene3D" id="2.115.10.20">
    <property type="entry name" value="Glycosyl hydrolase domain, family 43"/>
    <property type="match status" value="1"/>
</dbReference>
<dbReference type="RefSeq" id="WP_231819535.1">
    <property type="nucleotide sequence ID" value="NZ_CP082781.1"/>
</dbReference>
<accession>A0ABY3RS85</accession>
<keyword evidence="3" id="KW-1185">Reference proteome</keyword>
<dbReference type="InterPro" id="IPR023296">
    <property type="entry name" value="Glyco_hydro_beta-prop_sf"/>
</dbReference>
<sequence>MKTYARLSAGIALAGALALGSGTAPAAAAVSWDPESLTTEYVPTGPPDADGQRLYYAYAPSAIRSGSETRVWTCHNSVSGVIEDDIFAATLSGGSVVSDASVLTRSASGWDSFHICDPSVIRVDATYGGTAYRYAMFYLGNDQDASAHNQVGVAYATSLDGPWVKNPTPVIAFSGSDTGAWGAGQPSATTVDPEAGTAVLFWTEGYGDTITYRALVDLDEPGGPVVGPRLPVTTSGLTSTTGGTDWLNNADFAYDPSRDRFYVVREQHPYPADSPDYIGSSVQVASISGASVWGGGGTWTVEAEIDPGLTGYARNHNAGLLRSEYGTLIDAQSLTVLFTTSCGGCTGSLWQYRLHSVTGAIG</sequence>